<reference evidence="13 14" key="1">
    <citation type="submission" date="2012-02" db="EMBL/GenBank/DDBJ databases">
        <title>Complete genome sequence of Phycisphaera mikurensis NBRC 102666.</title>
        <authorList>
            <person name="Ankai A."/>
            <person name="Hosoyama A."/>
            <person name="Terui Y."/>
            <person name="Sekine M."/>
            <person name="Fukai R."/>
            <person name="Kato Y."/>
            <person name="Nakamura S."/>
            <person name="Yamada-Narita S."/>
            <person name="Kawakoshi A."/>
            <person name="Fukunaga Y."/>
            <person name="Yamazaki S."/>
            <person name="Fujita N."/>
        </authorList>
    </citation>
    <scope>NUCLEOTIDE SEQUENCE [LARGE SCALE GENOMIC DNA]</scope>
    <source>
        <strain evidence="14">NBRC 102666 / KCTC 22515 / FYK2301M01</strain>
    </source>
</reference>
<name>I0IB40_PHYMF</name>
<keyword evidence="5 10" id="KW-0489">Methyltransferase</keyword>
<dbReference type="Pfam" id="PF04452">
    <property type="entry name" value="Methyltrans_RNA"/>
    <property type="match status" value="1"/>
</dbReference>
<dbReference type="GO" id="GO:0070475">
    <property type="term" value="P:rRNA base methylation"/>
    <property type="evidence" value="ECO:0007669"/>
    <property type="project" value="TreeGrafter"/>
</dbReference>
<dbReference type="SUPFAM" id="SSF88697">
    <property type="entry name" value="PUA domain-like"/>
    <property type="match status" value="1"/>
</dbReference>
<evidence type="ECO:0000256" key="7">
    <source>
        <dbReference type="ARBA" id="ARBA00022691"/>
    </source>
</evidence>
<dbReference type="InterPro" id="IPR046886">
    <property type="entry name" value="RsmE_MTase_dom"/>
</dbReference>
<keyword evidence="14" id="KW-1185">Reference proteome</keyword>
<comment type="function">
    <text evidence="8 10">Specifically methylates the N3 position of the uracil ring of uridine 1498 (m3U1498) in 16S rRNA. Acts on the fully assembled 30S ribosomal subunit.</text>
</comment>
<feature type="domain" description="Ribosomal RNA small subunit methyltransferase E methyltransferase" evidence="11">
    <location>
        <begin position="78"/>
        <end position="228"/>
    </location>
</feature>
<keyword evidence="4 10" id="KW-0698">rRNA processing</keyword>
<dbReference type="KEGG" id="phm:PSMK_03190"/>
<evidence type="ECO:0000259" key="12">
    <source>
        <dbReference type="Pfam" id="PF20260"/>
    </source>
</evidence>
<dbReference type="InterPro" id="IPR029028">
    <property type="entry name" value="Alpha/beta_knot_MTases"/>
</dbReference>
<proteinExistence type="inferred from homology"/>
<evidence type="ECO:0000256" key="1">
    <source>
        <dbReference type="ARBA" id="ARBA00004496"/>
    </source>
</evidence>
<dbReference type="Gene3D" id="3.40.1280.10">
    <property type="match status" value="1"/>
</dbReference>
<comment type="subcellular location">
    <subcellularLocation>
        <location evidence="1 10">Cytoplasm</location>
    </subcellularLocation>
</comment>
<dbReference type="eggNOG" id="COG1385">
    <property type="taxonomic scope" value="Bacteria"/>
</dbReference>
<dbReference type="GO" id="GO:0070042">
    <property type="term" value="F:rRNA (uridine-N3-)-methyltransferase activity"/>
    <property type="evidence" value="ECO:0007669"/>
    <property type="project" value="TreeGrafter"/>
</dbReference>
<dbReference type="RefSeq" id="WP_014435698.1">
    <property type="nucleotide sequence ID" value="NC_017080.1"/>
</dbReference>
<evidence type="ECO:0000256" key="4">
    <source>
        <dbReference type="ARBA" id="ARBA00022552"/>
    </source>
</evidence>
<accession>I0IB40</accession>
<dbReference type="CDD" id="cd18084">
    <property type="entry name" value="RsmE-like"/>
    <property type="match status" value="1"/>
</dbReference>
<keyword evidence="7 10" id="KW-0949">S-adenosyl-L-methionine</keyword>
<dbReference type="AlphaFoldDB" id="I0IB40"/>
<dbReference type="PANTHER" id="PTHR30027">
    <property type="entry name" value="RIBOSOMAL RNA SMALL SUBUNIT METHYLTRANSFERASE E"/>
    <property type="match status" value="1"/>
</dbReference>
<dbReference type="STRING" id="1142394.PSMK_03190"/>
<dbReference type="SUPFAM" id="SSF75217">
    <property type="entry name" value="alpha/beta knot"/>
    <property type="match status" value="1"/>
</dbReference>
<dbReference type="NCBIfam" id="TIGR00046">
    <property type="entry name" value="RsmE family RNA methyltransferase"/>
    <property type="match status" value="1"/>
</dbReference>
<evidence type="ECO:0000256" key="3">
    <source>
        <dbReference type="ARBA" id="ARBA00022490"/>
    </source>
</evidence>
<comment type="catalytic activity">
    <reaction evidence="9 10">
        <text>uridine(1498) in 16S rRNA + S-adenosyl-L-methionine = N(3)-methyluridine(1498) in 16S rRNA + S-adenosyl-L-homocysteine + H(+)</text>
        <dbReference type="Rhea" id="RHEA:42920"/>
        <dbReference type="Rhea" id="RHEA-COMP:10283"/>
        <dbReference type="Rhea" id="RHEA-COMP:10284"/>
        <dbReference type="ChEBI" id="CHEBI:15378"/>
        <dbReference type="ChEBI" id="CHEBI:57856"/>
        <dbReference type="ChEBI" id="CHEBI:59789"/>
        <dbReference type="ChEBI" id="CHEBI:65315"/>
        <dbReference type="ChEBI" id="CHEBI:74502"/>
        <dbReference type="EC" id="2.1.1.193"/>
    </reaction>
</comment>
<evidence type="ECO:0000256" key="10">
    <source>
        <dbReference type="PIRNR" id="PIRNR015601"/>
    </source>
</evidence>
<feature type="domain" description="Ribosomal RNA small subunit methyltransferase E PUA-like" evidence="12">
    <location>
        <begin position="21"/>
        <end position="60"/>
    </location>
</feature>
<evidence type="ECO:0000256" key="8">
    <source>
        <dbReference type="ARBA" id="ARBA00025699"/>
    </source>
</evidence>
<evidence type="ECO:0000313" key="13">
    <source>
        <dbReference type="EMBL" id="BAM02478.1"/>
    </source>
</evidence>
<dbReference type="Pfam" id="PF20260">
    <property type="entry name" value="PUA_4"/>
    <property type="match status" value="1"/>
</dbReference>
<dbReference type="InterPro" id="IPR006700">
    <property type="entry name" value="RsmE"/>
</dbReference>
<dbReference type="PIRSF" id="PIRSF015601">
    <property type="entry name" value="MTase_slr0722"/>
    <property type="match status" value="1"/>
</dbReference>
<dbReference type="PANTHER" id="PTHR30027:SF3">
    <property type="entry name" value="16S RRNA (URACIL(1498)-N(3))-METHYLTRANSFERASE"/>
    <property type="match status" value="1"/>
</dbReference>
<organism evidence="13 14">
    <name type="scientific">Phycisphaera mikurensis (strain NBRC 102666 / KCTC 22515 / FYK2301M01)</name>
    <dbReference type="NCBI Taxonomy" id="1142394"/>
    <lineage>
        <taxon>Bacteria</taxon>
        <taxon>Pseudomonadati</taxon>
        <taxon>Planctomycetota</taxon>
        <taxon>Phycisphaerae</taxon>
        <taxon>Phycisphaerales</taxon>
        <taxon>Phycisphaeraceae</taxon>
        <taxon>Phycisphaera</taxon>
    </lineage>
</organism>
<gene>
    <name evidence="13" type="ordered locus">PSMK_03190</name>
</gene>
<dbReference type="GO" id="GO:0005737">
    <property type="term" value="C:cytoplasm"/>
    <property type="evidence" value="ECO:0007669"/>
    <property type="project" value="UniProtKB-SubCell"/>
</dbReference>
<protein>
    <recommendedName>
        <fullName evidence="10">Ribosomal RNA small subunit methyltransferase E</fullName>
        <ecNumber evidence="10">2.1.1.193</ecNumber>
    </recommendedName>
</protein>
<evidence type="ECO:0000256" key="5">
    <source>
        <dbReference type="ARBA" id="ARBA00022603"/>
    </source>
</evidence>
<evidence type="ECO:0000259" key="11">
    <source>
        <dbReference type="Pfam" id="PF04452"/>
    </source>
</evidence>
<dbReference type="HOGENOM" id="CLU_067442_4_1_0"/>
<keyword evidence="6 10" id="KW-0808">Transferase</keyword>
<keyword evidence="3 10" id="KW-0963">Cytoplasm</keyword>
<dbReference type="EC" id="2.1.1.193" evidence="10"/>
<dbReference type="Proteomes" id="UP000007881">
    <property type="component" value="Chromosome"/>
</dbReference>
<evidence type="ECO:0000313" key="14">
    <source>
        <dbReference type="Proteomes" id="UP000007881"/>
    </source>
</evidence>
<dbReference type="InterPro" id="IPR029026">
    <property type="entry name" value="tRNA_m1G_MTases_N"/>
</dbReference>
<dbReference type="InterPro" id="IPR015947">
    <property type="entry name" value="PUA-like_sf"/>
</dbReference>
<evidence type="ECO:0000256" key="2">
    <source>
        <dbReference type="ARBA" id="ARBA00005528"/>
    </source>
</evidence>
<comment type="similarity">
    <text evidence="2 10">Belongs to the RNA methyltransferase RsmE family.</text>
</comment>
<dbReference type="EMBL" id="AP012338">
    <property type="protein sequence ID" value="BAM02478.1"/>
    <property type="molecule type" value="Genomic_DNA"/>
</dbReference>
<evidence type="ECO:0000256" key="9">
    <source>
        <dbReference type="ARBA" id="ARBA00047944"/>
    </source>
</evidence>
<evidence type="ECO:0000256" key="6">
    <source>
        <dbReference type="ARBA" id="ARBA00022679"/>
    </source>
</evidence>
<dbReference type="InterPro" id="IPR046887">
    <property type="entry name" value="RsmE_PUA-like"/>
</dbReference>
<sequence length="236" mass="24389">MPPTFVLPELASCAAAERVALPREEAVHAARVLRLRAGDQVTLIDGVGTRAEAEVAGVERGVVTVWVGARSRPPAPKPAVRVLAAPPKGARAEAMVDGLAQLGVAAWVPLLTDRGEPDGSANRRRRWERAAAEAAKQCGRAAFLRVEPAAGLAETLRPPAAGLRVLADPAGERPSPPPGTAAVDLFVGPEGGFTDAERRRILDAGAAAWRLGPHVLRIETAALAGAAIAARGPTPV</sequence>